<dbReference type="CDD" id="cd08283">
    <property type="entry name" value="FDH_like_1"/>
    <property type="match status" value="1"/>
</dbReference>
<reference evidence="8 9" key="1">
    <citation type="submission" date="2018-07" db="EMBL/GenBank/DDBJ databases">
        <title>Brachybacteriurn paraconglorneratum KCTC 9916.</title>
        <authorList>
            <person name="Li Y."/>
        </authorList>
    </citation>
    <scope>NUCLEOTIDE SEQUENCE [LARGE SCALE GENOMIC DNA]</scope>
    <source>
        <strain evidence="8 9">KCTC 9916</strain>
    </source>
</reference>
<sequence length="400" mass="42419">MRAVTWQGTEHVSVETVPDPILQQPTDAIVRITSTAICGSDLHLYSVLGPFMTPGDIIGHEPMGIVEEVGSEVTGVRPGDRVVVPFTISCGHCAMCGQGLPSQCETTQVTERGTGAALLGYSKLYGQVPGGQAEHLRVPHADYGLMKVGTELPDDNYLFLSDILPTAWQAVQYAGVPAHRTLAVIGLGPVGQLSARIGRHLGARVFGIDPVPERRAMAERHGIEVLDLNEDAVGEIRERTQGRGPDAVVDAVGMEAEGSPVAGLAQTLAGKLPDAVAQPLMERAGVDRLAALHTAIDLVRRGGTVSLSGVYGGAASPMPLLTMFDKQLQLRMGQCNVRVWTDALLPLVEDPEDPLGVGDLVTHRLPLEEAAVGYDLFQRKHDGCIKVVLDPTIASAPTTP</sequence>
<evidence type="ECO:0000256" key="2">
    <source>
        <dbReference type="ARBA" id="ARBA00022723"/>
    </source>
</evidence>
<keyword evidence="2 5" id="KW-0479">Metal-binding</keyword>
<evidence type="ECO:0000256" key="3">
    <source>
        <dbReference type="ARBA" id="ARBA00022833"/>
    </source>
</evidence>
<dbReference type="Pfam" id="PF08240">
    <property type="entry name" value="ADH_N"/>
    <property type="match status" value="1"/>
</dbReference>
<dbReference type="PANTHER" id="PTHR42813">
    <property type="entry name" value="ZINC-TYPE ALCOHOL DEHYDROGENASE-LIKE"/>
    <property type="match status" value="1"/>
</dbReference>
<dbReference type="EMBL" id="QOCI01000013">
    <property type="protein sequence ID" value="RRR17446.1"/>
    <property type="molecule type" value="Genomic_DNA"/>
</dbReference>
<dbReference type="Gene3D" id="3.40.50.720">
    <property type="entry name" value="NAD(P)-binding Rossmann-like Domain"/>
    <property type="match status" value="1"/>
</dbReference>
<dbReference type="Proteomes" id="UP000274327">
    <property type="component" value="Unassembled WGS sequence"/>
</dbReference>
<name>A0A3R8SNA5_9MICO</name>
<dbReference type="Pfam" id="PF00107">
    <property type="entry name" value="ADH_zinc_N"/>
    <property type="match status" value="1"/>
</dbReference>
<dbReference type="SUPFAM" id="SSF50129">
    <property type="entry name" value="GroES-like"/>
    <property type="match status" value="1"/>
</dbReference>
<organism evidence="8 9">
    <name type="scientific">Brachybacterium paraconglomeratum</name>
    <dbReference type="NCBI Taxonomy" id="173362"/>
    <lineage>
        <taxon>Bacteria</taxon>
        <taxon>Bacillati</taxon>
        <taxon>Actinomycetota</taxon>
        <taxon>Actinomycetes</taxon>
        <taxon>Micrococcales</taxon>
        <taxon>Dermabacteraceae</taxon>
        <taxon>Brachybacterium</taxon>
    </lineage>
</organism>
<dbReference type="InterPro" id="IPR013154">
    <property type="entry name" value="ADH-like_N"/>
</dbReference>
<evidence type="ECO:0000259" key="7">
    <source>
        <dbReference type="Pfam" id="PF08240"/>
    </source>
</evidence>
<proteinExistence type="inferred from homology"/>
<dbReference type="GO" id="GO:0016491">
    <property type="term" value="F:oxidoreductase activity"/>
    <property type="evidence" value="ECO:0007669"/>
    <property type="project" value="UniProtKB-KW"/>
</dbReference>
<dbReference type="Gene3D" id="3.90.180.10">
    <property type="entry name" value="Medium-chain alcohol dehydrogenases, catalytic domain"/>
    <property type="match status" value="1"/>
</dbReference>
<comment type="caution">
    <text evidence="8">The sequence shown here is derived from an EMBL/GenBank/DDBJ whole genome shotgun (WGS) entry which is preliminary data.</text>
</comment>
<accession>A0A3R8SNA5</accession>
<dbReference type="InterPro" id="IPR002328">
    <property type="entry name" value="ADH_Zn_CS"/>
</dbReference>
<feature type="domain" description="Alcohol dehydrogenase-like C-terminal" evidence="6">
    <location>
        <begin position="189"/>
        <end position="254"/>
    </location>
</feature>
<comment type="cofactor">
    <cofactor evidence="1 5">
        <name>Zn(2+)</name>
        <dbReference type="ChEBI" id="CHEBI:29105"/>
    </cofactor>
</comment>
<evidence type="ECO:0000259" key="6">
    <source>
        <dbReference type="Pfam" id="PF00107"/>
    </source>
</evidence>
<dbReference type="InterPro" id="IPR013149">
    <property type="entry name" value="ADH-like_C"/>
</dbReference>
<evidence type="ECO:0000256" key="4">
    <source>
        <dbReference type="ARBA" id="ARBA00023002"/>
    </source>
</evidence>
<keyword evidence="4" id="KW-0560">Oxidoreductase</keyword>
<protein>
    <submittedName>
        <fullName evidence="8">Glutathione-dependent formaldehyde dehydrogenase</fullName>
    </submittedName>
</protein>
<dbReference type="GO" id="GO:0008270">
    <property type="term" value="F:zinc ion binding"/>
    <property type="evidence" value="ECO:0007669"/>
    <property type="project" value="InterPro"/>
</dbReference>
<dbReference type="AlphaFoldDB" id="A0A3R8SNA5"/>
<dbReference type="InterPro" id="IPR011032">
    <property type="entry name" value="GroES-like_sf"/>
</dbReference>
<evidence type="ECO:0000256" key="5">
    <source>
        <dbReference type="RuleBase" id="RU361277"/>
    </source>
</evidence>
<dbReference type="InterPro" id="IPR036291">
    <property type="entry name" value="NAD(P)-bd_dom_sf"/>
</dbReference>
<dbReference type="SUPFAM" id="SSF51735">
    <property type="entry name" value="NAD(P)-binding Rossmann-fold domains"/>
    <property type="match status" value="1"/>
</dbReference>
<dbReference type="PROSITE" id="PS00059">
    <property type="entry name" value="ADH_ZINC"/>
    <property type="match status" value="1"/>
</dbReference>
<evidence type="ECO:0000313" key="9">
    <source>
        <dbReference type="Proteomes" id="UP000274327"/>
    </source>
</evidence>
<comment type="similarity">
    <text evidence="5">Belongs to the zinc-containing alcohol dehydrogenase family.</text>
</comment>
<dbReference type="GeneID" id="78122104"/>
<evidence type="ECO:0000313" key="8">
    <source>
        <dbReference type="EMBL" id="RRR17446.1"/>
    </source>
</evidence>
<feature type="domain" description="Alcohol dehydrogenase-like N-terminal" evidence="7">
    <location>
        <begin position="25"/>
        <end position="142"/>
    </location>
</feature>
<keyword evidence="9" id="KW-1185">Reference proteome</keyword>
<gene>
    <name evidence="8" type="ORF">DS079_13870</name>
</gene>
<dbReference type="RefSeq" id="WP_126988448.1">
    <property type="nucleotide sequence ID" value="NZ_ML133860.1"/>
</dbReference>
<keyword evidence="3 5" id="KW-0862">Zinc</keyword>
<evidence type="ECO:0000256" key="1">
    <source>
        <dbReference type="ARBA" id="ARBA00001947"/>
    </source>
</evidence>
<dbReference type="PANTHER" id="PTHR42813:SF2">
    <property type="entry name" value="DEHYDROGENASE, ZINC-CONTAINING, PUTATIVE (AFU_ORTHOLOGUE AFUA_2G02810)-RELATED"/>
    <property type="match status" value="1"/>
</dbReference>